<name>A0A5J6MZS8_9PROT</name>
<organism evidence="2 3">
    <name type="scientific">Hypericibacter adhaerens</name>
    <dbReference type="NCBI Taxonomy" id="2602016"/>
    <lineage>
        <taxon>Bacteria</taxon>
        <taxon>Pseudomonadati</taxon>
        <taxon>Pseudomonadota</taxon>
        <taxon>Alphaproteobacteria</taxon>
        <taxon>Rhodospirillales</taxon>
        <taxon>Dongiaceae</taxon>
        <taxon>Hypericibacter</taxon>
    </lineage>
</organism>
<protein>
    <submittedName>
        <fullName evidence="2">Uncharacterized protein</fullName>
    </submittedName>
</protein>
<sequence>MNRLGTILRELLALFVDDGSLALAILAWIAVVAFVLPALDLAPGWRAVVLFLGCIVILFENAIRSARRAGR</sequence>
<dbReference type="OrthoDB" id="8404031at2"/>
<keyword evidence="3" id="KW-1185">Reference proteome</keyword>
<dbReference type="KEGG" id="hadh:FRZ61_26090"/>
<keyword evidence="1" id="KW-0472">Membrane</keyword>
<dbReference type="EMBL" id="CP042582">
    <property type="protein sequence ID" value="QEX22677.1"/>
    <property type="molecule type" value="Genomic_DNA"/>
</dbReference>
<accession>A0A5J6MZS8</accession>
<feature type="transmembrane region" description="Helical" evidence="1">
    <location>
        <begin position="21"/>
        <end position="39"/>
    </location>
</feature>
<evidence type="ECO:0000313" key="2">
    <source>
        <dbReference type="EMBL" id="QEX22677.1"/>
    </source>
</evidence>
<gene>
    <name evidence="2" type="ORF">FRZ61_26090</name>
</gene>
<dbReference type="AlphaFoldDB" id="A0A5J6MZS8"/>
<dbReference type="RefSeq" id="WP_151118139.1">
    <property type="nucleotide sequence ID" value="NZ_CP042582.1"/>
</dbReference>
<keyword evidence="1" id="KW-0812">Transmembrane</keyword>
<keyword evidence="1" id="KW-1133">Transmembrane helix</keyword>
<evidence type="ECO:0000256" key="1">
    <source>
        <dbReference type="SAM" id="Phobius"/>
    </source>
</evidence>
<feature type="transmembrane region" description="Helical" evidence="1">
    <location>
        <begin position="45"/>
        <end position="63"/>
    </location>
</feature>
<proteinExistence type="predicted"/>
<dbReference type="Proteomes" id="UP000325797">
    <property type="component" value="Chromosome"/>
</dbReference>
<reference evidence="2 3" key="1">
    <citation type="submission" date="2019-08" db="EMBL/GenBank/DDBJ databases">
        <title>Hyperibacter terrae gen. nov., sp. nov. and Hyperibacter viscosus sp. nov., two new members in the family Rhodospirillaceae isolated from the rhizosphere of Hypericum perforatum.</title>
        <authorList>
            <person name="Noviana Z."/>
        </authorList>
    </citation>
    <scope>NUCLEOTIDE SEQUENCE [LARGE SCALE GENOMIC DNA]</scope>
    <source>
        <strain evidence="2 3">R5959</strain>
    </source>
</reference>
<evidence type="ECO:0000313" key="3">
    <source>
        <dbReference type="Proteomes" id="UP000325797"/>
    </source>
</evidence>